<feature type="compositionally biased region" description="Basic and acidic residues" evidence="1">
    <location>
        <begin position="118"/>
        <end position="149"/>
    </location>
</feature>
<evidence type="ECO:0008006" key="5">
    <source>
        <dbReference type="Google" id="ProtNLM"/>
    </source>
</evidence>
<dbReference type="Proteomes" id="UP000273159">
    <property type="component" value="Unassembled WGS sequence"/>
</dbReference>
<evidence type="ECO:0000256" key="1">
    <source>
        <dbReference type="SAM" id="MobiDB-lite"/>
    </source>
</evidence>
<reference evidence="4" key="2">
    <citation type="submission" date="2018-10" db="EMBL/GenBank/DDBJ databases">
        <authorList>
            <person name="Wang Y."/>
            <person name="Wang J."/>
            <person name="Yang X."/>
            <person name="Wang Z."/>
            <person name="Huang Y."/>
        </authorList>
    </citation>
    <scope>NUCLEOTIDE SEQUENCE [LARGE SCALE GENOMIC DNA]</scope>
    <source>
        <strain evidence="4">J015</strain>
    </source>
</reference>
<reference evidence="3 4" key="1">
    <citation type="submission" date="2018-10" db="EMBL/GenBank/DDBJ databases">
        <title>Genome-guide identification and characterization of bacteria that degrade polycyclic aromatic hydrocarbons and resist hexavalent chromium simultaneously.</title>
        <authorList>
            <person name="Feng H."/>
        </authorList>
    </citation>
    <scope>NUCLEOTIDE SEQUENCE [LARGE SCALE GENOMIC DNA]</scope>
    <source>
        <strain evidence="3 4">J015</strain>
    </source>
</reference>
<keyword evidence="2" id="KW-0732">Signal</keyword>
<comment type="caution">
    <text evidence="3">The sequence shown here is derived from an EMBL/GenBank/DDBJ whole genome shotgun (WGS) entry which is preliminary data.</text>
</comment>
<feature type="signal peptide" evidence="2">
    <location>
        <begin position="1"/>
        <end position="28"/>
    </location>
</feature>
<dbReference type="PROSITE" id="PS51257">
    <property type="entry name" value="PROKAR_LIPOPROTEIN"/>
    <property type="match status" value="1"/>
</dbReference>
<evidence type="ECO:0000256" key="2">
    <source>
        <dbReference type="SAM" id="SignalP"/>
    </source>
</evidence>
<proteinExistence type="predicted"/>
<organism evidence="3 4">
    <name type="scientific">Pseudarthrobacter phenanthrenivorans</name>
    <name type="common">Arthrobacter phenanthrenivorans</name>
    <dbReference type="NCBI Taxonomy" id="361575"/>
    <lineage>
        <taxon>Bacteria</taxon>
        <taxon>Bacillati</taxon>
        <taxon>Actinomycetota</taxon>
        <taxon>Actinomycetes</taxon>
        <taxon>Micrococcales</taxon>
        <taxon>Micrococcaceae</taxon>
        <taxon>Pseudarthrobacter</taxon>
    </lineage>
</organism>
<gene>
    <name evidence="3" type="ORF">D7Z96_06095</name>
</gene>
<dbReference type="AlphaFoldDB" id="A0A3B0FZR0"/>
<feature type="compositionally biased region" description="Acidic residues" evidence="1">
    <location>
        <begin position="107"/>
        <end position="117"/>
    </location>
</feature>
<feature type="chain" id="PRO_5017320987" description="Mucin" evidence="2">
    <location>
        <begin position="29"/>
        <end position="149"/>
    </location>
</feature>
<name>A0A3B0FZR0_PSEPS</name>
<feature type="region of interest" description="Disordered" evidence="1">
    <location>
        <begin position="96"/>
        <end position="149"/>
    </location>
</feature>
<dbReference type="RefSeq" id="WP_120691940.1">
    <property type="nucleotide sequence ID" value="NZ_RBNH01000004.1"/>
</dbReference>
<dbReference type="EMBL" id="RBNH01000004">
    <property type="protein sequence ID" value="RKO25375.1"/>
    <property type="molecule type" value="Genomic_DNA"/>
</dbReference>
<evidence type="ECO:0000313" key="3">
    <source>
        <dbReference type="EMBL" id="RKO25375.1"/>
    </source>
</evidence>
<sequence>MNRKNLAARMGALGLGLVLFTACSGAPALDPGTAAELQQRVSATKQLTAQQDFAAALAELDRLGQDVAAAAGKGLMSPERRASAEAAISKIRAELEAARAAPSPEPTADEDRQEQDEDARKDAEKKLEEAQKEAEKEAEKAKEKGKGNG</sequence>
<accession>A0A3B0FZR0</accession>
<protein>
    <recommendedName>
        <fullName evidence="5">Mucin</fullName>
    </recommendedName>
</protein>
<evidence type="ECO:0000313" key="4">
    <source>
        <dbReference type="Proteomes" id="UP000273159"/>
    </source>
</evidence>